<dbReference type="Gene3D" id="3.40.50.1820">
    <property type="entry name" value="alpha/beta hydrolase"/>
    <property type="match status" value="1"/>
</dbReference>
<keyword evidence="2" id="KW-0378">Hydrolase</keyword>
<reference evidence="3" key="1">
    <citation type="journal article" date="2024" name="Algal Res.">
        <title>Biochemical, toxicological and genomic investigation of a high-biomass producing Limnothrix strain isolated from Italian shallow drinking water reservoir.</title>
        <authorList>
            <person name="Simonazzi M."/>
            <person name="Shishido T.K."/>
            <person name="Delbaje E."/>
            <person name="Wahlsten M."/>
            <person name="Fewer D.P."/>
            <person name="Sivonen K."/>
            <person name="Pezzolesi L."/>
            <person name="Pistocchi R."/>
        </authorList>
    </citation>
    <scope>NUCLEOTIDE SEQUENCE [LARGE SCALE GENOMIC DNA]</scope>
    <source>
        <strain evidence="3">LRLZ20PSL1</strain>
    </source>
</reference>
<name>A0ABW7CB10_9CYAN</name>
<gene>
    <name evidence="2" type="ORF">VPK24_11880</name>
</gene>
<organism evidence="2 3">
    <name type="scientific">Limnothrix redekei LRLZ20PSL1</name>
    <dbReference type="NCBI Taxonomy" id="3112953"/>
    <lineage>
        <taxon>Bacteria</taxon>
        <taxon>Bacillati</taxon>
        <taxon>Cyanobacteriota</taxon>
        <taxon>Cyanophyceae</taxon>
        <taxon>Pseudanabaenales</taxon>
        <taxon>Pseudanabaenaceae</taxon>
        <taxon>Limnothrix</taxon>
    </lineage>
</organism>
<dbReference type="InterPro" id="IPR000073">
    <property type="entry name" value="AB_hydrolase_1"/>
</dbReference>
<dbReference type="PRINTS" id="PR00111">
    <property type="entry name" value="ABHYDROLASE"/>
</dbReference>
<dbReference type="InterPro" id="IPR050266">
    <property type="entry name" value="AB_hydrolase_sf"/>
</dbReference>
<dbReference type="InterPro" id="IPR029058">
    <property type="entry name" value="AB_hydrolase_fold"/>
</dbReference>
<sequence>MAASEQAPAIPQTIPQALHVETRGRGLPLLCLHGHPGSGRSMRVFTRHWADRFWTIAPDLRGYGRSRSGGDFAMEAHIADLVALLDRLQIDQALVLGWSLGGILALELALRHPDRVQGLILIATAARPRSAPMPSRQWDLAYTLIAALLNGVWPGWAWNIRQFGERSLLRYLIQRHTPETYRYLAESAVWDVLKTSGAATRSLRQALQAGYDRRADLVKIRCPALVMAGAGDRHITPIASLETATGLPHSQWHCYDGVAHLFPWEIPDRVLADIDRWLQEQGFGQLDSFQ</sequence>
<feature type="domain" description="AB hydrolase-1" evidence="1">
    <location>
        <begin position="28"/>
        <end position="265"/>
    </location>
</feature>
<accession>A0ABW7CB10</accession>
<dbReference type="RefSeq" id="WP_393013633.1">
    <property type="nucleotide sequence ID" value="NZ_JAZAQF010000069.1"/>
</dbReference>
<evidence type="ECO:0000313" key="2">
    <source>
        <dbReference type="EMBL" id="MFG3818339.1"/>
    </source>
</evidence>
<dbReference type="EMBL" id="JAZAQF010000069">
    <property type="protein sequence ID" value="MFG3818339.1"/>
    <property type="molecule type" value="Genomic_DNA"/>
</dbReference>
<evidence type="ECO:0000259" key="1">
    <source>
        <dbReference type="Pfam" id="PF00561"/>
    </source>
</evidence>
<dbReference type="PANTHER" id="PTHR43798">
    <property type="entry name" value="MONOACYLGLYCEROL LIPASE"/>
    <property type="match status" value="1"/>
</dbReference>
<keyword evidence="3" id="KW-1185">Reference proteome</keyword>
<proteinExistence type="predicted"/>
<protein>
    <submittedName>
        <fullName evidence="2">Alpha/beta hydrolase</fullName>
    </submittedName>
</protein>
<dbReference type="GO" id="GO:0016787">
    <property type="term" value="F:hydrolase activity"/>
    <property type="evidence" value="ECO:0007669"/>
    <property type="project" value="UniProtKB-KW"/>
</dbReference>
<dbReference type="SUPFAM" id="SSF53474">
    <property type="entry name" value="alpha/beta-Hydrolases"/>
    <property type="match status" value="1"/>
</dbReference>
<comment type="caution">
    <text evidence="2">The sequence shown here is derived from an EMBL/GenBank/DDBJ whole genome shotgun (WGS) entry which is preliminary data.</text>
</comment>
<evidence type="ECO:0000313" key="3">
    <source>
        <dbReference type="Proteomes" id="UP001604335"/>
    </source>
</evidence>
<dbReference type="Proteomes" id="UP001604335">
    <property type="component" value="Unassembled WGS sequence"/>
</dbReference>
<dbReference type="Pfam" id="PF00561">
    <property type="entry name" value="Abhydrolase_1"/>
    <property type="match status" value="1"/>
</dbReference>